<organism evidence="6 7">
    <name type="scientific">Sinorhizobium garamanticum</name>
    <dbReference type="NCBI Taxonomy" id="680247"/>
    <lineage>
        <taxon>Bacteria</taxon>
        <taxon>Pseudomonadati</taxon>
        <taxon>Pseudomonadota</taxon>
        <taxon>Alphaproteobacteria</taxon>
        <taxon>Hyphomicrobiales</taxon>
        <taxon>Rhizobiaceae</taxon>
        <taxon>Sinorhizobium/Ensifer group</taxon>
        <taxon>Sinorhizobium</taxon>
    </lineage>
</organism>
<feature type="domain" description="Tyr recombinase" evidence="5">
    <location>
        <begin position="20"/>
        <end position="197"/>
    </location>
</feature>
<comment type="similarity">
    <text evidence="1">Belongs to the 'phage' integrase family.</text>
</comment>
<dbReference type="PANTHER" id="PTHR30349:SF41">
    <property type="entry name" value="INTEGRASE_RECOMBINASE PROTEIN MJ0367-RELATED"/>
    <property type="match status" value="1"/>
</dbReference>
<reference evidence="6 7" key="1">
    <citation type="submission" date="2023-03" db="EMBL/GenBank/DDBJ databases">
        <authorList>
            <person name="Kaur S."/>
            <person name="Espinosa-Saiz D."/>
            <person name="Velazquez E."/>
            <person name="Menendez E."/>
            <person name="diCenzo G.C."/>
        </authorList>
    </citation>
    <scope>NUCLEOTIDE SEQUENCE [LARGE SCALE GENOMIC DNA]</scope>
    <source>
        <strain evidence="6 7">LMG 24692</strain>
        <plasmid evidence="6 7">unnamed</plasmid>
    </source>
</reference>
<protein>
    <submittedName>
        <fullName evidence="6">Tyrosine-type recombinase/integrase</fullName>
    </submittedName>
</protein>
<dbReference type="EMBL" id="CP120375">
    <property type="protein sequence ID" value="WEX91813.1"/>
    <property type="molecule type" value="Genomic_DNA"/>
</dbReference>
<evidence type="ECO:0000259" key="5">
    <source>
        <dbReference type="PROSITE" id="PS51898"/>
    </source>
</evidence>
<accession>A0ABY8DSG0</accession>
<keyword evidence="7" id="KW-1185">Reference proteome</keyword>
<name>A0ABY8DSG0_9HYPH</name>
<gene>
    <name evidence="6" type="ORF">PZN02_006006</name>
</gene>
<dbReference type="SUPFAM" id="SSF56349">
    <property type="entry name" value="DNA breaking-rejoining enzymes"/>
    <property type="match status" value="1"/>
</dbReference>
<proteinExistence type="inferred from homology"/>
<evidence type="ECO:0000313" key="6">
    <source>
        <dbReference type="EMBL" id="WEX91813.1"/>
    </source>
</evidence>
<dbReference type="Proteomes" id="UP001229355">
    <property type="component" value="Plasmid unnamed"/>
</dbReference>
<dbReference type="InterPro" id="IPR011010">
    <property type="entry name" value="DNA_brk_join_enz"/>
</dbReference>
<dbReference type="InterPro" id="IPR013762">
    <property type="entry name" value="Integrase-like_cat_sf"/>
</dbReference>
<evidence type="ECO:0000256" key="4">
    <source>
        <dbReference type="ARBA" id="ARBA00023172"/>
    </source>
</evidence>
<sequence>MTLDRAEIPERIGYARTLRKLPAILSADEVARFLEAVPYLKARTALTTAYAALTGHSLEVADIDSQRMVIQVRHGKGAKDCTVMLSPQLLGHPAAPMAAGTPEELAVCRTGNKPIDVQVHYAACGSGTKTAGLTKRVSVHTLRHSFATHLLESGVDIRLPSPHLAGAQQAHLHFMGNGECSITFAQFLAERVVTVIGHPNSIRCRNGLNYDCSHRLPERAPEIVERYLPT</sequence>
<dbReference type="InterPro" id="IPR002104">
    <property type="entry name" value="Integrase_catalytic"/>
</dbReference>
<keyword evidence="2" id="KW-0229">DNA integration</keyword>
<keyword evidence="3" id="KW-0238">DNA-binding</keyword>
<dbReference type="PANTHER" id="PTHR30349">
    <property type="entry name" value="PHAGE INTEGRASE-RELATED"/>
    <property type="match status" value="1"/>
</dbReference>
<evidence type="ECO:0000256" key="3">
    <source>
        <dbReference type="ARBA" id="ARBA00023125"/>
    </source>
</evidence>
<dbReference type="Gene3D" id="1.10.443.10">
    <property type="entry name" value="Intergrase catalytic core"/>
    <property type="match status" value="1"/>
</dbReference>
<evidence type="ECO:0000256" key="2">
    <source>
        <dbReference type="ARBA" id="ARBA00022908"/>
    </source>
</evidence>
<dbReference type="InterPro" id="IPR050090">
    <property type="entry name" value="Tyrosine_recombinase_XerCD"/>
</dbReference>
<keyword evidence="6" id="KW-0614">Plasmid</keyword>
<dbReference type="Pfam" id="PF00589">
    <property type="entry name" value="Phage_integrase"/>
    <property type="match status" value="1"/>
</dbReference>
<dbReference type="PROSITE" id="PS51898">
    <property type="entry name" value="TYR_RECOMBINASE"/>
    <property type="match status" value="1"/>
</dbReference>
<keyword evidence="4" id="KW-0233">DNA recombination</keyword>
<geneLocation type="plasmid" evidence="6 7">
    <name>unnamed</name>
</geneLocation>
<evidence type="ECO:0000313" key="7">
    <source>
        <dbReference type="Proteomes" id="UP001229355"/>
    </source>
</evidence>
<evidence type="ECO:0000256" key="1">
    <source>
        <dbReference type="ARBA" id="ARBA00008857"/>
    </source>
</evidence>